<sequence length="143" mass="15626">MGQVPKPLMIVILTLIVCSYSQAHRNLRQSPGGPDPIHDMEDPMKSEAYRIYEESLKGSDAIHSKMEGQRGTNAYGIYGGSSPGGPNPIHNKVEVGFENNANDIYRESSGGADSIHHKIKGHMGTNAFKIYREVPTGPNPIHD</sequence>
<dbReference type="AlphaFoldDB" id="A0AA38ZRH3"/>
<organism evidence="9 10">
    <name type="scientific">Vitis rotundifolia</name>
    <name type="common">Muscadine grape</name>
    <dbReference type="NCBI Taxonomy" id="103349"/>
    <lineage>
        <taxon>Eukaryota</taxon>
        <taxon>Viridiplantae</taxon>
        <taxon>Streptophyta</taxon>
        <taxon>Embryophyta</taxon>
        <taxon>Tracheophyta</taxon>
        <taxon>Spermatophyta</taxon>
        <taxon>Magnoliopsida</taxon>
        <taxon>eudicotyledons</taxon>
        <taxon>Gunneridae</taxon>
        <taxon>Pentapetalae</taxon>
        <taxon>rosids</taxon>
        <taxon>Vitales</taxon>
        <taxon>Vitaceae</taxon>
        <taxon>Viteae</taxon>
        <taxon>Vitis</taxon>
    </lineage>
</organism>
<evidence type="ECO:0000313" key="10">
    <source>
        <dbReference type="Proteomes" id="UP001168098"/>
    </source>
</evidence>
<dbReference type="GO" id="GO:0005576">
    <property type="term" value="C:extracellular region"/>
    <property type="evidence" value="ECO:0007669"/>
    <property type="project" value="UniProtKB-SubCell"/>
</dbReference>
<keyword evidence="6" id="KW-0325">Glycoprotein</keyword>
<protein>
    <submittedName>
        <fullName evidence="9">Uncharacterized protein</fullName>
    </submittedName>
</protein>
<evidence type="ECO:0000256" key="2">
    <source>
        <dbReference type="ARBA" id="ARBA00005416"/>
    </source>
</evidence>
<dbReference type="PANTHER" id="PTHR36016:SF9">
    <property type="entry name" value="PROTEIN, PUTATIVE-RELATED"/>
    <property type="match status" value="1"/>
</dbReference>
<evidence type="ECO:0000256" key="5">
    <source>
        <dbReference type="ARBA" id="ARBA00022782"/>
    </source>
</evidence>
<evidence type="ECO:0000313" key="9">
    <source>
        <dbReference type="EMBL" id="KAJ9693857.1"/>
    </source>
</evidence>
<dbReference type="GO" id="GO:0030154">
    <property type="term" value="P:cell differentiation"/>
    <property type="evidence" value="ECO:0007669"/>
    <property type="project" value="UniProtKB-KW"/>
</dbReference>
<keyword evidence="7" id="KW-0379">Hydroxylation</keyword>
<dbReference type="EMBL" id="JARBHA010000008">
    <property type="protein sequence ID" value="KAJ9693857.1"/>
    <property type="molecule type" value="Genomic_DNA"/>
</dbReference>
<reference evidence="9 10" key="1">
    <citation type="journal article" date="2023" name="BMC Biotechnol.">
        <title>Vitis rotundifolia cv Carlos genome sequencing.</title>
        <authorList>
            <person name="Huff M."/>
            <person name="Hulse-Kemp A."/>
            <person name="Scheffler B."/>
            <person name="Youngblood R."/>
            <person name="Simpson S."/>
            <person name="Babiker E."/>
            <person name="Staton M."/>
        </authorList>
    </citation>
    <scope>NUCLEOTIDE SEQUENCE [LARGE SCALE GENOMIC DNA]</scope>
    <source>
        <tissue evidence="9">Leaf</tissue>
    </source>
</reference>
<comment type="caution">
    <text evidence="9">The sequence shown here is derived from an EMBL/GenBank/DDBJ whole genome shotgun (WGS) entry which is preliminary data.</text>
</comment>
<comment type="similarity">
    <text evidence="2">Belongs to the CLV3/ESR signal peptide family.</text>
</comment>
<gene>
    <name evidence="9" type="ORF">PVL29_009698</name>
</gene>
<evidence type="ECO:0000256" key="1">
    <source>
        <dbReference type="ARBA" id="ARBA00004239"/>
    </source>
</evidence>
<evidence type="ECO:0000256" key="7">
    <source>
        <dbReference type="ARBA" id="ARBA00023278"/>
    </source>
</evidence>
<evidence type="ECO:0000256" key="4">
    <source>
        <dbReference type="ARBA" id="ARBA00022729"/>
    </source>
</evidence>
<accession>A0AA38ZRH3</accession>
<evidence type="ECO:0000256" key="3">
    <source>
        <dbReference type="ARBA" id="ARBA00022525"/>
    </source>
</evidence>
<comment type="subcellular location">
    <subcellularLocation>
        <location evidence="1">Secreted</location>
        <location evidence="1">Extracellular space</location>
    </subcellularLocation>
</comment>
<keyword evidence="5" id="KW-0221">Differentiation</keyword>
<keyword evidence="10" id="KW-1185">Reference proteome</keyword>
<keyword evidence="3" id="KW-0964">Secreted</keyword>
<feature type="chain" id="PRO_5041249142" evidence="8">
    <location>
        <begin position="24"/>
        <end position="143"/>
    </location>
</feature>
<dbReference type="InterPro" id="IPR039617">
    <property type="entry name" value="CLAVATA3-CLE"/>
</dbReference>
<evidence type="ECO:0000256" key="6">
    <source>
        <dbReference type="ARBA" id="ARBA00023180"/>
    </source>
</evidence>
<dbReference type="Proteomes" id="UP001168098">
    <property type="component" value="Unassembled WGS sequence"/>
</dbReference>
<name>A0AA38ZRH3_VITRO</name>
<dbReference type="PANTHER" id="PTHR36016">
    <property type="entry name" value="CLAVATA3/ESR (CLE)-RELATED PROTEIN 7"/>
    <property type="match status" value="1"/>
</dbReference>
<evidence type="ECO:0000256" key="8">
    <source>
        <dbReference type="SAM" id="SignalP"/>
    </source>
</evidence>
<proteinExistence type="inferred from homology"/>
<feature type="signal peptide" evidence="8">
    <location>
        <begin position="1"/>
        <end position="23"/>
    </location>
</feature>
<keyword evidence="4 8" id="KW-0732">Signal</keyword>